<dbReference type="InterPro" id="IPR000073">
    <property type="entry name" value="AB_hydrolase_1"/>
</dbReference>
<evidence type="ECO:0000256" key="1">
    <source>
        <dbReference type="ARBA" id="ARBA00022801"/>
    </source>
</evidence>
<sequence>MKTNLLNMSFLNFKSKSAQLFGFAILLLTFISCNKKAEETPAAESKPAETTETAQTAPANPPENFKHATATVNGIKIHYVIGGKGDPLVLVHGFGQNWYMWNRLLPELSKHFTVIAPDLRGIGESDKPESGYDKKTMASDIHELVNQLGYKNINLAGHDIGLMVAYAYAAQYGDSVKKVALMDALLPGIEPVWSNVKGSAWWFGFFAWPASGDIVKGKEKEFLTNFWPVVGHVKDPFTPEESAEFIRAYAVEGGTTAAFKWFGAFDQDGKDNLVFAKKKLKMPLLAMGGEYFAAAFLKDHSKLVAENVTESKIAGAGHWLVQENTAQVQKDLLAFFLAK</sequence>
<evidence type="ECO:0000259" key="3">
    <source>
        <dbReference type="Pfam" id="PF00561"/>
    </source>
</evidence>
<dbReference type="AlphaFoldDB" id="A0A1M5UMK6"/>
<dbReference type="GO" id="GO:0016787">
    <property type="term" value="F:hydrolase activity"/>
    <property type="evidence" value="ECO:0007669"/>
    <property type="project" value="UniProtKB-KW"/>
</dbReference>
<protein>
    <submittedName>
        <fullName evidence="4">Pimeloyl-ACP methyl ester carboxylesterase</fullName>
    </submittedName>
</protein>
<dbReference type="Pfam" id="PF00561">
    <property type="entry name" value="Abhydrolase_1"/>
    <property type="match status" value="1"/>
</dbReference>
<dbReference type="Proteomes" id="UP000184112">
    <property type="component" value="Unassembled WGS sequence"/>
</dbReference>
<proteinExistence type="predicted"/>
<dbReference type="InterPro" id="IPR000639">
    <property type="entry name" value="Epox_hydrolase-like"/>
</dbReference>
<gene>
    <name evidence="4" type="ORF">SAMN05444388_11454</name>
</gene>
<feature type="region of interest" description="Disordered" evidence="2">
    <location>
        <begin position="39"/>
        <end position="65"/>
    </location>
</feature>
<keyword evidence="1" id="KW-0378">Hydrolase</keyword>
<name>A0A1M5UMK6_FLAJO</name>
<evidence type="ECO:0000256" key="2">
    <source>
        <dbReference type="SAM" id="MobiDB-lite"/>
    </source>
</evidence>
<dbReference type="PANTHER" id="PTHR43329">
    <property type="entry name" value="EPOXIDE HYDROLASE"/>
    <property type="match status" value="1"/>
</dbReference>
<dbReference type="Gene3D" id="3.40.50.1820">
    <property type="entry name" value="alpha/beta hydrolase"/>
    <property type="match status" value="1"/>
</dbReference>
<accession>A0A1M5UMK6</accession>
<evidence type="ECO:0000313" key="4">
    <source>
        <dbReference type="EMBL" id="SHH64150.1"/>
    </source>
</evidence>
<reference evidence="4 5" key="1">
    <citation type="submission" date="2016-11" db="EMBL/GenBank/DDBJ databases">
        <authorList>
            <person name="Jaros S."/>
            <person name="Januszkiewicz K."/>
            <person name="Wedrychowicz H."/>
        </authorList>
    </citation>
    <scope>NUCLEOTIDE SEQUENCE [LARGE SCALE GENOMIC DNA]</scope>
    <source>
        <strain evidence="4 5">DSM 6792</strain>
    </source>
</reference>
<feature type="compositionally biased region" description="Low complexity" evidence="2">
    <location>
        <begin position="48"/>
        <end position="58"/>
    </location>
</feature>
<dbReference type="PROSITE" id="PS51257">
    <property type="entry name" value="PROKAR_LIPOPROTEIN"/>
    <property type="match status" value="1"/>
</dbReference>
<dbReference type="EMBL" id="FQWH01000014">
    <property type="protein sequence ID" value="SHH64150.1"/>
    <property type="molecule type" value="Genomic_DNA"/>
</dbReference>
<dbReference type="SUPFAM" id="SSF53474">
    <property type="entry name" value="alpha/beta-Hydrolases"/>
    <property type="match status" value="1"/>
</dbReference>
<dbReference type="InterPro" id="IPR029058">
    <property type="entry name" value="AB_hydrolase_fold"/>
</dbReference>
<evidence type="ECO:0000313" key="5">
    <source>
        <dbReference type="Proteomes" id="UP000184112"/>
    </source>
</evidence>
<dbReference type="PRINTS" id="PR00412">
    <property type="entry name" value="EPOXHYDRLASE"/>
</dbReference>
<organism evidence="4 5">
    <name type="scientific">Flavobacterium johnsoniae</name>
    <name type="common">Cytophaga johnsonae</name>
    <dbReference type="NCBI Taxonomy" id="986"/>
    <lineage>
        <taxon>Bacteria</taxon>
        <taxon>Pseudomonadati</taxon>
        <taxon>Bacteroidota</taxon>
        <taxon>Flavobacteriia</taxon>
        <taxon>Flavobacteriales</taxon>
        <taxon>Flavobacteriaceae</taxon>
        <taxon>Flavobacterium</taxon>
    </lineage>
</organism>
<dbReference type="RefSeq" id="WP_217654125.1">
    <property type="nucleotide sequence ID" value="NZ_CP158862.1"/>
</dbReference>
<dbReference type="PRINTS" id="PR00111">
    <property type="entry name" value="ABHYDROLASE"/>
</dbReference>
<feature type="domain" description="AB hydrolase-1" evidence="3">
    <location>
        <begin position="87"/>
        <end position="190"/>
    </location>
</feature>